<dbReference type="Pfam" id="PF00583">
    <property type="entry name" value="Acetyltransf_1"/>
    <property type="match status" value="1"/>
</dbReference>
<sequence>MLIREIKKEDWKYILDIQRQSYGVELEEERFALESKVNVSRNTSCVIEIDSKVCGYIIALPYPINSFPEINSTETKRYQSDNLHIHDLSICAENRKQGFAKTLFNYLKEKSVRENFSSISIVSIDGAFDFWSKLEFKPTSLSNEINMYGDNSNYMTITL</sequence>
<dbReference type="RefSeq" id="WP_039980546.1">
    <property type="nucleotide sequence ID" value="NZ_BAOJ01000035.1"/>
</dbReference>
<accession>A0A511QFS2</accession>
<dbReference type="PROSITE" id="PS51186">
    <property type="entry name" value="GNAT"/>
    <property type="match status" value="1"/>
</dbReference>
<dbReference type="InterPro" id="IPR016181">
    <property type="entry name" value="Acyl_CoA_acyltransferase"/>
</dbReference>
<protein>
    <submittedName>
        <fullName evidence="2">N-acetyltransferase</fullName>
    </submittedName>
</protein>
<feature type="domain" description="N-acetyltransferase" evidence="1">
    <location>
        <begin position="1"/>
        <end position="159"/>
    </location>
</feature>
<dbReference type="GO" id="GO:0016747">
    <property type="term" value="F:acyltransferase activity, transferring groups other than amino-acyl groups"/>
    <property type="evidence" value="ECO:0007669"/>
    <property type="project" value="InterPro"/>
</dbReference>
<dbReference type="EMBL" id="BJXJ01000011">
    <property type="protein sequence ID" value="GEM75292.1"/>
    <property type="molecule type" value="Genomic_DNA"/>
</dbReference>
<keyword evidence="3" id="KW-1185">Reference proteome</keyword>
<dbReference type="InterPro" id="IPR000182">
    <property type="entry name" value="GNAT_dom"/>
</dbReference>
<evidence type="ECO:0000313" key="3">
    <source>
        <dbReference type="Proteomes" id="UP000321922"/>
    </source>
</evidence>
<reference evidence="2 3" key="1">
    <citation type="submission" date="2019-07" db="EMBL/GenBank/DDBJ databases">
        <title>Whole genome shotgun sequence of Vibrio sagamiensis NBRC 104589.</title>
        <authorList>
            <person name="Hosoyama A."/>
            <person name="Uohara A."/>
            <person name="Ohji S."/>
            <person name="Ichikawa N."/>
        </authorList>
    </citation>
    <scope>NUCLEOTIDE SEQUENCE [LARGE SCALE GENOMIC DNA]</scope>
    <source>
        <strain evidence="2 3">NBRC 104589</strain>
    </source>
</reference>
<dbReference type="OrthoDB" id="359414at2"/>
<dbReference type="Gene3D" id="3.40.630.30">
    <property type="match status" value="1"/>
</dbReference>
<gene>
    <name evidence="2" type="ORF">VSA01S_14040</name>
</gene>
<name>A0A511QFS2_9VIBR</name>
<dbReference type="CDD" id="cd04301">
    <property type="entry name" value="NAT_SF"/>
    <property type="match status" value="1"/>
</dbReference>
<dbReference type="AlphaFoldDB" id="A0A511QFS2"/>
<comment type="caution">
    <text evidence="2">The sequence shown here is derived from an EMBL/GenBank/DDBJ whole genome shotgun (WGS) entry which is preliminary data.</text>
</comment>
<keyword evidence="2" id="KW-0808">Transferase</keyword>
<dbReference type="Proteomes" id="UP000321922">
    <property type="component" value="Unassembled WGS sequence"/>
</dbReference>
<organism evidence="2 3">
    <name type="scientific">Vibrio sagamiensis NBRC 104589</name>
    <dbReference type="NCBI Taxonomy" id="1219064"/>
    <lineage>
        <taxon>Bacteria</taxon>
        <taxon>Pseudomonadati</taxon>
        <taxon>Pseudomonadota</taxon>
        <taxon>Gammaproteobacteria</taxon>
        <taxon>Vibrionales</taxon>
        <taxon>Vibrionaceae</taxon>
        <taxon>Vibrio</taxon>
    </lineage>
</organism>
<dbReference type="SUPFAM" id="SSF55729">
    <property type="entry name" value="Acyl-CoA N-acyltransferases (Nat)"/>
    <property type="match status" value="1"/>
</dbReference>
<evidence type="ECO:0000259" key="1">
    <source>
        <dbReference type="PROSITE" id="PS51186"/>
    </source>
</evidence>
<proteinExistence type="predicted"/>
<evidence type="ECO:0000313" key="2">
    <source>
        <dbReference type="EMBL" id="GEM75292.1"/>
    </source>
</evidence>